<dbReference type="InterPro" id="IPR036388">
    <property type="entry name" value="WH-like_DNA-bd_sf"/>
</dbReference>
<dbReference type="GO" id="GO:0003677">
    <property type="term" value="F:DNA binding"/>
    <property type="evidence" value="ECO:0007669"/>
    <property type="project" value="UniProtKB-KW"/>
</dbReference>
<dbReference type="EMBL" id="JAEKNR010000196">
    <property type="protein sequence ID" value="MBJ7600242.1"/>
    <property type="molecule type" value="Genomic_DNA"/>
</dbReference>
<protein>
    <submittedName>
        <fullName evidence="5">HTH domain-containing protein</fullName>
    </submittedName>
</protein>
<keyword evidence="6" id="KW-1185">Reference proteome</keyword>
<name>A0A934KAL3_9BACT</name>
<evidence type="ECO:0000313" key="5">
    <source>
        <dbReference type="EMBL" id="MBJ7600242.1"/>
    </source>
</evidence>
<dbReference type="Proteomes" id="UP000612893">
    <property type="component" value="Unassembled WGS sequence"/>
</dbReference>
<keyword evidence="1" id="KW-0805">Transcription regulation</keyword>
<dbReference type="InterPro" id="IPR036390">
    <property type="entry name" value="WH_DNA-bd_sf"/>
</dbReference>
<feature type="domain" description="Helix-turn-helix type 11" evidence="4">
    <location>
        <begin position="4"/>
        <end position="49"/>
    </location>
</feature>
<evidence type="ECO:0000259" key="4">
    <source>
        <dbReference type="Pfam" id="PF08279"/>
    </source>
</evidence>
<sequence length="119" mass="13104">MLARQLRILAAVIREPGLQPGQLAARSRVSERTLRRDLIALRRLGYPVSYSDGYQLQESLRLDGPEGPRGLGGVYEQQIRALRARVPAELAERIEAELEAEAPATLAALIAAVLERHLA</sequence>
<evidence type="ECO:0000256" key="1">
    <source>
        <dbReference type="ARBA" id="ARBA00023015"/>
    </source>
</evidence>
<dbReference type="SUPFAM" id="SSF46785">
    <property type="entry name" value="Winged helix' DNA-binding domain"/>
    <property type="match status" value="1"/>
</dbReference>
<proteinExistence type="predicted"/>
<keyword evidence="3" id="KW-0804">Transcription</keyword>
<dbReference type="AlphaFoldDB" id="A0A934KAL3"/>
<gene>
    <name evidence="5" type="ORF">JF922_19485</name>
</gene>
<comment type="caution">
    <text evidence="5">The sequence shown here is derived from an EMBL/GenBank/DDBJ whole genome shotgun (WGS) entry which is preliminary data.</text>
</comment>
<dbReference type="PROSITE" id="PS00894">
    <property type="entry name" value="HTH_DEOR_1"/>
    <property type="match status" value="1"/>
</dbReference>
<evidence type="ECO:0000256" key="2">
    <source>
        <dbReference type="ARBA" id="ARBA00023125"/>
    </source>
</evidence>
<organism evidence="5 6">
    <name type="scientific">Candidatus Nephthysia bennettiae</name>
    <dbReference type="NCBI Taxonomy" id="3127016"/>
    <lineage>
        <taxon>Bacteria</taxon>
        <taxon>Bacillati</taxon>
        <taxon>Candidatus Dormiibacterota</taxon>
        <taxon>Candidatus Dormibacteria</taxon>
        <taxon>Candidatus Dormibacterales</taxon>
        <taxon>Candidatus Dormibacteraceae</taxon>
        <taxon>Candidatus Nephthysia</taxon>
    </lineage>
</organism>
<reference evidence="5" key="1">
    <citation type="submission" date="2020-10" db="EMBL/GenBank/DDBJ databases">
        <title>Ca. Dormibacterota MAGs.</title>
        <authorList>
            <person name="Montgomery K."/>
        </authorList>
    </citation>
    <scope>NUCLEOTIDE SEQUENCE [LARGE SCALE GENOMIC DNA]</scope>
    <source>
        <strain evidence="5">SC8812_S17_10</strain>
    </source>
</reference>
<accession>A0A934KAL3</accession>
<dbReference type="Pfam" id="PF08279">
    <property type="entry name" value="HTH_11"/>
    <property type="match status" value="1"/>
</dbReference>
<keyword evidence="2" id="KW-0238">DNA-binding</keyword>
<evidence type="ECO:0000256" key="3">
    <source>
        <dbReference type="ARBA" id="ARBA00023163"/>
    </source>
</evidence>
<dbReference type="InterPro" id="IPR013196">
    <property type="entry name" value="HTH_11"/>
</dbReference>
<dbReference type="InterPro" id="IPR018356">
    <property type="entry name" value="Tscrpt_reg_HTH_DeoR_CS"/>
</dbReference>
<dbReference type="Gene3D" id="1.10.10.10">
    <property type="entry name" value="Winged helix-like DNA-binding domain superfamily/Winged helix DNA-binding domain"/>
    <property type="match status" value="1"/>
</dbReference>
<evidence type="ECO:0000313" key="6">
    <source>
        <dbReference type="Proteomes" id="UP000612893"/>
    </source>
</evidence>